<evidence type="ECO:0000259" key="2">
    <source>
        <dbReference type="Pfam" id="PF09588"/>
    </source>
</evidence>
<evidence type="ECO:0000313" key="4">
    <source>
        <dbReference type="Proteomes" id="UP000215005"/>
    </source>
</evidence>
<feature type="domain" description="YqaJ viral recombinase" evidence="2">
    <location>
        <begin position="170"/>
        <end position="344"/>
    </location>
</feature>
<dbReference type="KEGG" id="ngv:CDO52_00970"/>
<accession>A0A223S099</accession>
<gene>
    <name evidence="3" type="ORF">CDO52_00970</name>
</gene>
<feature type="region of interest" description="Disordered" evidence="1">
    <location>
        <begin position="1"/>
        <end position="101"/>
    </location>
</feature>
<dbReference type="EMBL" id="CP022753">
    <property type="protein sequence ID" value="ASU81551.1"/>
    <property type="molecule type" value="Genomic_DNA"/>
</dbReference>
<dbReference type="InterPro" id="IPR011335">
    <property type="entry name" value="Restrct_endonuc-II-like"/>
</dbReference>
<evidence type="ECO:0000313" key="3">
    <source>
        <dbReference type="EMBL" id="ASU81551.1"/>
    </source>
</evidence>
<sequence length="494" mass="54220">MRADRARRRRPALRRAGRHHRVAMGRNTDRDLRPTHPRPHRRRPPGGKQSARRGAGPRRRDQRDQVGRAHPRAGRPREGLRITDSAIRPWGRPAVTTKRTSKLPAAGWSMAAAGAKAEQEILGDAPVTLPASVPAAGPETPPPSPGSGPAALRRIGAAVELLPPDAPREDWLAARRSGVTASEIAVVLGISPFDSPFNLFWQKLGLLDGGPDDDRLSLGRHMEPWIADRWEIDHPEYELTRLGLLASADRPWQMATPDRGLVPSCRCGLHRAGEAALAGKAPCCDPYDCGPCCDVCPTCPSIATPPTSLLELKTSGAYDGWGPDGTDEVPAYYRAQLLWQLDVLGLDEGVIVCFFLHTQQTRSYTIAYDADDVMFMRTRAEEFLARVEQEDPPPVDGHHATTAALRALHPDVDDDAETEVPADVAEQYRQACDAYREADAAKRLTENTLRAHLGDARTALDQAGRKLCSRSVYDRKGYWVGPATIDRLTPAKRK</sequence>
<feature type="compositionally biased region" description="Basic residues" evidence="1">
    <location>
        <begin position="1"/>
        <end position="23"/>
    </location>
</feature>
<evidence type="ECO:0000256" key="1">
    <source>
        <dbReference type="SAM" id="MobiDB-lite"/>
    </source>
</evidence>
<dbReference type="SUPFAM" id="SSF52980">
    <property type="entry name" value="Restriction endonuclease-like"/>
    <property type="match status" value="1"/>
</dbReference>
<dbReference type="Proteomes" id="UP000215005">
    <property type="component" value="Chromosome"/>
</dbReference>
<dbReference type="InterPro" id="IPR011604">
    <property type="entry name" value="PDDEXK-like_dom_sf"/>
</dbReference>
<dbReference type="InterPro" id="IPR017482">
    <property type="entry name" value="Lambda-type_endonuclease"/>
</dbReference>
<organism evidence="3 4">
    <name type="scientific">Nocardiopsis gilva YIM 90087</name>
    <dbReference type="NCBI Taxonomy" id="1235441"/>
    <lineage>
        <taxon>Bacteria</taxon>
        <taxon>Bacillati</taxon>
        <taxon>Actinomycetota</taxon>
        <taxon>Actinomycetes</taxon>
        <taxon>Streptosporangiales</taxon>
        <taxon>Nocardiopsidaceae</taxon>
        <taxon>Nocardiopsis</taxon>
    </lineage>
</organism>
<proteinExistence type="predicted"/>
<dbReference type="InterPro" id="IPR019080">
    <property type="entry name" value="YqaJ_viral_recombinase"/>
</dbReference>
<dbReference type="Pfam" id="PF09588">
    <property type="entry name" value="YqaJ"/>
    <property type="match status" value="1"/>
</dbReference>
<dbReference type="NCBIfam" id="TIGR03033">
    <property type="entry name" value="phage_rel_nuc"/>
    <property type="match status" value="1"/>
</dbReference>
<keyword evidence="4" id="KW-1185">Reference proteome</keyword>
<dbReference type="AlphaFoldDB" id="A0A223S099"/>
<protein>
    <recommendedName>
        <fullName evidence="2">YqaJ viral recombinase domain-containing protein</fullName>
    </recommendedName>
</protein>
<name>A0A223S099_9ACTN</name>
<dbReference type="Gene3D" id="3.90.320.10">
    <property type="match status" value="1"/>
</dbReference>
<reference evidence="3 4" key="1">
    <citation type="submission" date="2017-08" db="EMBL/GenBank/DDBJ databases">
        <title>The complete genome sequence of Nocardiopsis gilva YIM 90087.</title>
        <authorList>
            <person name="Yin M."/>
            <person name="Tang S."/>
        </authorList>
    </citation>
    <scope>NUCLEOTIDE SEQUENCE [LARGE SCALE GENOMIC DNA]</scope>
    <source>
        <strain evidence="3 4">YIM 90087</strain>
    </source>
</reference>
<feature type="compositionally biased region" description="Basic residues" evidence="1">
    <location>
        <begin position="35"/>
        <end position="45"/>
    </location>
</feature>
<feature type="compositionally biased region" description="Basic and acidic residues" evidence="1">
    <location>
        <begin position="58"/>
        <end position="67"/>
    </location>
</feature>